<feature type="domain" description="Thiamine phosphate synthase/TenI" evidence="3">
    <location>
        <begin position="7"/>
        <end position="189"/>
    </location>
</feature>
<organism evidence="4 5">
    <name type="scientific">Algoriphagus jejuensis</name>
    <dbReference type="NCBI Taxonomy" id="419934"/>
    <lineage>
        <taxon>Bacteria</taxon>
        <taxon>Pseudomonadati</taxon>
        <taxon>Bacteroidota</taxon>
        <taxon>Cytophagia</taxon>
        <taxon>Cytophagales</taxon>
        <taxon>Cyclobacteriaceae</taxon>
        <taxon>Algoriphagus</taxon>
    </lineage>
</organism>
<dbReference type="RefSeq" id="WP_343850657.1">
    <property type="nucleotide sequence ID" value="NZ_BAAAFI010000007.1"/>
</dbReference>
<proteinExistence type="predicted"/>
<reference evidence="4 5" key="1">
    <citation type="journal article" date="2019" name="Int. J. Syst. Evol. Microbiol.">
        <title>The Global Catalogue of Microorganisms (GCM) 10K type strain sequencing project: providing services to taxonomists for standard genome sequencing and annotation.</title>
        <authorList>
            <consortium name="The Broad Institute Genomics Platform"/>
            <consortium name="The Broad Institute Genome Sequencing Center for Infectious Disease"/>
            <person name="Wu L."/>
            <person name="Ma J."/>
        </authorList>
    </citation>
    <scope>NUCLEOTIDE SEQUENCE [LARGE SCALE GENOMIC DNA]</scope>
    <source>
        <strain evidence="4 5">JCM 16112</strain>
    </source>
</reference>
<sequence>MRKLEGIYLVLDPVQEEKSLLKSLRQALEGGVGLVQIWNHWPETFCHKDKVELSKKIQTIASEFAVPVLINADLELALEAELDGVHLDRIPENWDAIRPLFAEKLLGITVGNDLDLVRWADKNQLSYISFCSVFPSSSVDTCELVLPSSIQKARELTVLPIFLSGGIRPDNLPQLDAYAYEGVAVISGILGAEDPKQAANAYLQLLKSKP</sequence>
<evidence type="ECO:0000256" key="1">
    <source>
        <dbReference type="ARBA" id="ARBA00004948"/>
    </source>
</evidence>
<keyword evidence="5" id="KW-1185">Reference proteome</keyword>
<dbReference type="Gene3D" id="3.20.20.70">
    <property type="entry name" value="Aldolase class I"/>
    <property type="match status" value="1"/>
</dbReference>
<comment type="caution">
    <text evidence="4">The sequence shown here is derived from an EMBL/GenBank/DDBJ whole genome shotgun (WGS) entry which is preliminary data.</text>
</comment>
<dbReference type="InterPro" id="IPR036206">
    <property type="entry name" value="ThiamineP_synth_sf"/>
</dbReference>
<keyword evidence="2" id="KW-0784">Thiamine biosynthesis</keyword>
<evidence type="ECO:0000256" key="2">
    <source>
        <dbReference type="ARBA" id="ARBA00022977"/>
    </source>
</evidence>
<dbReference type="SUPFAM" id="SSF51391">
    <property type="entry name" value="Thiamin phosphate synthase"/>
    <property type="match status" value="1"/>
</dbReference>
<dbReference type="Proteomes" id="UP001500469">
    <property type="component" value="Unassembled WGS sequence"/>
</dbReference>
<dbReference type="EMBL" id="BAAAFI010000007">
    <property type="protein sequence ID" value="GAA0878861.1"/>
    <property type="molecule type" value="Genomic_DNA"/>
</dbReference>
<dbReference type="CDD" id="cd00564">
    <property type="entry name" value="TMP_TenI"/>
    <property type="match status" value="1"/>
</dbReference>
<evidence type="ECO:0000313" key="4">
    <source>
        <dbReference type="EMBL" id="GAA0878861.1"/>
    </source>
</evidence>
<dbReference type="InterPro" id="IPR022998">
    <property type="entry name" value="ThiamineP_synth_TenI"/>
</dbReference>
<name>A0ABN1MZE5_9BACT</name>
<protein>
    <submittedName>
        <fullName evidence="4">Thiamine phosphate synthase</fullName>
    </submittedName>
</protein>
<dbReference type="Pfam" id="PF02581">
    <property type="entry name" value="TMP-TENI"/>
    <property type="match status" value="1"/>
</dbReference>
<accession>A0ABN1MZE5</accession>
<dbReference type="PANTHER" id="PTHR20857:SF23">
    <property type="entry name" value="THIAMINE BIOSYNTHETIC BIFUNCTIONAL ENZYME"/>
    <property type="match status" value="1"/>
</dbReference>
<evidence type="ECO:0000313" key="5">
    <source>
        <dbReference type="Proteomes" id="UP001500469"/>
    </source>
</evidence>
<evidence type="ECO:0000259" key="3">
    <source>
        <dbReference type="Pfam" id="PF02581"/>
    </source>
</evidence>
<dbReference type="PANTHER" id="PTHR20857">
    <property type="entry name" value="THIAMINE-PHOSPHATE PYROPHOSPHORYLASE"/>
    <property type="match status" value="1"/>
</dbReference>
<comment type="pathway">
    <text evidence="1">Cofactor biosynthesis; thiamine diphosphate biosynthesis.</text>
</comment>
<gene>
    <name evidence="4" type="primary">thiE</name>
    <name evidence="4" type="ORF">GCM10009119_18290</name>
</gene>
<dbReference type="InterPro" id="IPR013785">
    <property type="entry name" value="Aldolase_TIM"/>
</dbReference>